<dbReference type="KEGG" id="madi:A7U43_22145"/>
<dbReference type="EMBL" id="CP015596">
    <property type="protein sequence ID" value="ANE81626.1"/>
    <property type="molecule type" value="Genomic_DNA"/>
</dbReference>
<evidence type="ECO:0000313" key="3">
    <source>
        <dbReference type="Proteomes" id="UP000077143"/>
    </source>
</evidence>
<dbReference type="OrthoDB" id="4380191at2"/>
<feature type="compositionally biased region" description="Pro residues" evidence="1">
    <location>
        <begin position="109"/>
        <end position="133"/>
    </location>
</feature>
<evidence type="ECO:0008006" key="4">
    <source>
        <dbReference type="Google" id="ProtNLM"/>
    </source>
</evidence>
<dbReference type="Proteomes" id="UP000077143">
    <property type="component" value="Chromosome"/>
</dbReference>
<organism evidence="2 3">
    <name type="scientific">Mycobacterium adipatum</name>
    <dbReference type="NCBI Taxonomy" id="1682113"/>
    <lineage>
        <taxon>Bacteria</taxon>
        <taxon>Bacillati</taxon>
        <taxon>Actinomycetota</taxon>
        <taxon>Actinomycetes</taxon>
        <taxon>Mycobacteriales</taxon>
        <taxon>Mycobacteriaceae</taxon>
        <taxon>Mycobacterium</taxon>
    </lineage>
</organism>
<name>A0A172URG7_9MYCO</name>
<keyword evidence="3" id="KW-1185">Reference proteome</keyword>
<evidence type="ECO:0000313" key="2">
    <source>
        <dbReference type="EMBL" id="ANE81626.1"/>
    </source>
</evidence>
<dbReference type="STRING" id="1682113.A7U43_22145"/>
<dbReference type="AlphaFoldDB" id="A0A172URG7"/>
<evidence type="ECO:0000256" key="1">
    <source>
        <dbReference type="SAM" id="MobiDB-lite"/>
    </source>
</evidence>
<gene>
    <name evidence="2" type="ORF">A7U43_22145</name>
</gene>
<accession>A0A172URG7</accession>
<reference evidence="2 3" key="1">
    <citation type="submission" date="2016-05" db="EMBL/GenBank/DDBJ databases">
        <title>Complete genome sequence of a phthalic acid esters degrading Mycobacterium sp. YC-RL4.</title>
        <authorList>
            <person name="Ren L."/>
            <person name="Fan S."/>
            <person name="Ruth N."/>
            <person name="Jia Y."/>
            <person name="Wang J."/>
            <person name="Qiao C."/>
        </authorList>
    </citation>
    <scope>NUCLEOTIDE SEQUENCE [LARGE SCALE GENOMIC DNA]</scope>
    <source>
        <strain evidence="2 3">YC-RL4</strain>
    </source>
</reference>
<feature type="region of interest" description="Disordered" evidence="1">
    <location>
        <begin position="105"/>
        <end position="133"/>
    </location>
</feature>
<protein>
    <recommendedName>
        <fullName evidence="4">DUF3592 domain-containing protein</fullName>
    </recommendedName>
</protein>
<sequence length="133" mass="14330">MIEFAMILLLVGALVLIAMPWIRRRNGGGAVGANMAPGTLLVTGVSPRPDEVGEQFVTISGVINGPTVNEHVVYQRMVVDVTQWPTIGQLIDVVYSPKNPDKWGFAPLDAPPPDYPPPPPNYPPPPPNYPPAN</sequence>
<proteinExistence type="predicted"/>